<protein>
    <recommendedName>
        <fullName evidence="5">UDP-glucuronosyltransferase</fullName>
        <ecNumber evidence="5">2.4.1.17</ecNumber>
    </recommendedName>
</protein>
<keyword evidence="2 4" id="KW-0328">Glycosyltransferase</keyword>
<comment type="catalytic activity">
    <reaction evidence="5">
        <text>glucuronate acceptor + UDP-alpha-D-glucuronate = acceptor beta-D-glucuronoside + UDP + H(+)</text>
        <dbReference type="Rhea" id="RHEA:21032"/>
        <dbReference type="ChEBI" id="CHEBI:15378"/>
        <dbReference type="ChEBI" id="CHEBI:58052"/>
        <dbReference type="ChEBI" id="CHEBI:58223"/>
        <dbReference type="ChEBI" id="CHEBI:132367"/>
        <dbReference type="ChEBI" id="CHEBI:132368"/>
        <dbReference type="EC" id="2.4.1.17"/>
    </reaction>
</comment>
<accession>A0A6P7FK33</accession>
<sequence>MIKKLLYICLLSYYGLFTITNGARILGVFVMSTNSHYVLSNTLMRGLAEAGHDVTMVSPYYDKKPVQNGTYRNIVLTGFVEEYTVFSKKRNHYEADFINKVTYLLGLHNAVFPIIEKTLQHDNFQNLIKSGTEQFDVVVVEQFHSDAFKALAWYYNAHLVVLSPGASSCGTNSLVGSPTELAYNPMPYTNFPTDMNFFQRVHNTIIYSFEYLANQLYFLPQHNQLIQQHFPGCPDIFELLTNVSLVLTNSHESFTPSKPLVPNLINVGGLHIQPAGILPENLQRYLDESTDGVIYFSMGSHLKSSGMSFDKMQYFIQAFKRLKQNVLWKWEAEVLPGKPANVRIEKWVPQMEVLAHPNVKVFITHGGLLSFYESIYCGVPVLAIPVFYDQASNAINGVQEGYALSLPYHDPKFSEEAIYSYLQQLLTNSSFAENAKTRSNIFHDRVMSPIQTATHWIDYIIRHKGAQHLRSRRLQLPWYKYFLVDVVLFLLLFVLAIVILVSLFCFLLYRLLRKQNKIKIN</sequence>
<keyword evidence="5" id="KW-0812">Transmembrane</keyword>
<dbReference type="InParanoid" id="A0A6P7FK33"/>
<dbReference type="OrthoDB" id="5835829at2759"/>
<evidence type="ECO:0000313" key="7">
    <source>
        <dbReference type="Proteomes" id="UP001652700"/>
    </source>
</evidence>
<dbReference type="CDD" id="cd03784">
    <property type="entry name" value="GT1_Gtf-like"/>
    <property type="match status" value="1"/>
</dbReference>
<dbReference type="AlphaFoldDB" id="A0A6P7FK33"/>
<feature type="transmembrane region" description="Helical" evidence="5">
    <location>
        <begin position="478"/>
        <end position="509"/>
    </location>
</feature>
<dbReference type="PANTHER" id="PTHR48043">
    <property type="entry name" value="EG:EG0003.4 PROTEIN-RELATED"/>
    <property type="match status" value="1"/>
</dbReference>
<dbReference type="InterPro" id="IPR050271">
    <property type="entry name" value="UDP-glycosyltransferase"/>
</dbReference>
<evidence type="ECO:0000256" key="5">
    <source>
        <dbReference type="RuleBase" id="RU362059"/>
    </source>
</evidence>
<dbReference type="EnsemblMetazoa" id="XM_028279581.2">
    <property type="protein sequence ID" value="XP_028135382.1"/>
    <property type="gene ID" value="LOC114330257"/>
</dbReference>
<dbReference type="Proteomes" id="UP001652700">
    <property type="component" value="Unplaced"/>
</dbReference>
<evidence type="ECO:0000313" key="6">
    <source>
        <dbReference type="EnsemblMetazoa" id="XP_028135382.1"/>
    </source>
</evidence>
<dbReference type="GeneID" id="114330257"/>
<gene>
    <name evidence="8" type="primary">LOC114330257</name>
</gene>
<evidence type="ECO:0000256" key="1">
    <source>
        <dbReference type="ARBA" id="ARBA00009995"/>
    </source>
</evidence>
<dbReference type="Gene3D" id="3.40.50.2000">
    <property type="entry name" value="Glycogen Phosphorylase B"/>
    <property type="match status" value="1"/>
</dbReference>
<keyword evidence="5" id="KW-0472">Membrane</keyword>
<evidence type="ECO:0000256" key="2">
    <source>
        <dbReference type="ARBA" id="ARBA00022676"/>
    </source>
</evidence>
<dbReference type="Pfam" id="PF00201">
    <property type="entry name" value="UDPGT"/>
    <property type="match status" value="1"/>
</dbReference>
<dbReference type="InterPro" id="IPR035595">
    <property type="entry name" value="UDP_glycos_trans_CS"/>
</dbReference>
<dbReference type="GO" id="GO:0015020">
    <property type="term" value="F:glucuronosyltransferase activity"/>
    <property type="evidence" value="ECO:0007669"/>
    <property type="project" value="UniProtKB-EC"/>
</dbReference>
<comment type="similarity">
    <text evidence="1 4">Belongs to the UDP-glycosyltransferase family.</text>
</comment>
<reference evidence="6" key="2">
    <citation type="submission" date="2025-05" db="UniProtKB">
        <authorList>
            <consortium name="EnsemblMetazoa"/>
        </authorList>
    </citation>
    <scope>IDENTIFICATION</scope>
</reference>
<dbReference type="GO" id="GO:0016020">
    <property type="term" value="C:membrane"/>
    <property type="evidence" value="ECO:0007669"/>
    <property type="project" value="UniProtKB-SubCell"/>
</dbReference>
<dbReference type="FunFam" id="3.40.50.2000:FF:000050">
    <property type="entry name" value="UDP-glucuronosyltransferase"/>
    <property type="match status" value="1"/>
</dbReference>
<dbReference type="SUPFAM" id="SSF53756">
    <property type="entry name" value="UDP-Glycosyltransferase/glycogen phosphorylase"/>
    <property type="match status" value="1"/>
</dbReference>
<keyword evidence="5" id="KW-1133">Transmembrane helix</keyword>
<comment type="subcellular location">
    <subcellularLocation>
        <location evidence="5">Membrane</location>
        <topology evidence="5">Single-pass membrane protein</topology>
    </subcellularLocation>
</comment>
<evidence type="ECO:0000256" key="4">
    <source>
        <dbReference type="RuleBase" id="RU003718"/>
    </source>
</evidence>
<evidence type="ECO:0000256" key="3">
    <source>
        <dbReference type="ARBA" id="ARBA00022679"/>
    </source>
</evidence>
<proteinExistence type="inferred from homology"/>
<name>A0A6P7FK33_DIAVI</name>
<dbReference type="FunCoup" id="A0A6P7FK33">
    <property type="interactions" value="494"/>
</dbReference>
<keyword evidence="7" id="KW-1185">Reference proteome</keyword>
<dbReference type="PROSITE" id="PS00375">
    <property type="entry name" value="UDPGT"/>
    <property type="match status" value="1"/>
</dbReference>
<dbReference type="KEGG" id="dvv:114330257"/>
<keyword evidence="3 4" id="KW-0808">Transferase</keyword>
<dbReference type="EC" id="2.4.1.17" evidence="5"/>
<evidence type="ECO:0000313" key="8">
    <source>
        <dbReference type="RefSeq" id="XP_028135382.1"/>
    </source>
</evidence>
<dbReference type="RefSeq" id="XP_028135382.1">
    <property type="nucleotide sequence ID" value="XM_028279581.1"/>
</dbReference>
<dbReference type="PANTHER" id="PTHR48043:SF159">
    <property type="entry name" value="EG:EG0003.4 PROTEIN-RELATED"/>
    <property type="match status" value="1"/>
</dbReference>
<dbReference type="InterPro" id="IPR002213">
    <property type="entry name" value="UDP_glucos_trans"/>
</dbReference>
<organism evidence="8">
    <name type="scientific">Diabrotica virgifera virgifera</name>
    <name type="common">western corn rootworm</name>
    <dbReference type="NCBI Taxonomy" id="50390"/>
    <lineage>
        <taxon>Eukaryota</taxon>
        <taxon>Metazoa</taxon>
        <taxon>Ecdysozoa</taxon>
        <taxon>Arthropoda</taxon>
        <taxon>Hexapoda</taxon>
        <taxon>Insecta</taxon>
        <taxon>Pterygota</taxon>
        <taxon>Neoptera</taxon>
        <taxon>Endopterygota</taxon>
        <taxon>Coleoptera</taxon>
        <taxon>Polyphaga</taxon>
        <taxon>Cucujiformia</taxon>
        <taxon>Chrysomeloidea</taxon>
        <taxon>Chrysomelidae</taxon>
        <taxon>Galerucinae</taxon>
        <taxon>Diabroticina</taxon>
        <taxon>Diabroticites</taxon>
        <taxon>Diabrotica</taxon>
    </lineage>
</organism>
<reference evidence="8" key="1">
    <citation type="submission" date="2025-04" db="UniProtKB">
        <authorList>
            <consortium name="RefSeq"/>
        </authorList>
    </citation>
    <scope>IDENTIFICATION</scope>
    <source>
        <tissue evidence="8">Whole insect</tissue>
    </source>
</reference>